<keyword evidence="2" id="KW-0946">Virion</keyword>
<reference evidence="2 3" key="1">
    <citation type="submission" date="2016-10" db="EMBL/GenBank/DDBJ databases">
        <authorList>
            <person name="de Groot N.N."/>
        </authorList>
    </citation>
    <scope>NUCLEOTIDE SEQUENCE [LARGE SCALE GENOMIC DNA]</scope>
    <source>
        <strain evidence="2 3">CGMCC 1.6502</strain>
    </source>
</reference>
<keyword evidence="3" id="KW-1185">Reference proteome</keyword>
<dbReference type="EMBL" id="FNFL01000001">
    <property type="protein sequence ID" value="SDJ86627.1"/>
    <property type="molecule type" value="Genomic_DNA"/>
</dbReference>
<accession>A0A1G8X8B9</accession>
<organism evidence="2 3">
    <name type="scientific">Sediminibacillus albus</name>
    <dbReference type="NCBI Taxonomy" id="407036"/>
    <lineage>
        <taxon>Bacteria</taxon>
        <taxon>Bacillati</taxon>
        <taxon>Bacillota</taxon>
        <taxon>Bacilli</taxon>
        <taxon>Bacillales</taxon>
        <taxon>Bacillaceae</taxon>
        <taxon>Sediminibacillus</taxon>
    </lineage>
</organism>
<dbReference type="RefSeq" id="WP_093211966.1">
    <property type="nucleotide sequence ID" value="NZ_FNFL01000001.1"/>
</dbReference>
<feature type="compositionally biased region" description="Basic and acidic residues" evidence="1">
    <location>
        <begin position="73"/>
        <end position="100"/>
    </location>
</feature>
<feature type="region of interest" description="Disordered" evidence="1">
    <location>
        <begin position="1"/>
        <end position="119"/>
    </location>
</feature>
<name>A0A1G8X8B9_9BACI</name>
<dbReference type="Pfam" id="PF14153">
    <property type="entry name" value="Spore_coat_CotO"/>
    <property type="match status" value="1"/>
</dbReference>
<protein>
    <submittedName>
        <fullName evidence="2">Spore coat protein CotO</fullName>
    </submittedName>
</protein>
<evidence type="ECO:0000256" key="1">
    <source>
        <dbReference type="SAM" id="MobiDB-lite"/>
    </source>
</evidence>
<evidence type="ECO:0000313" key="3">
    <source>
        <dbReference type="Proteomes" id="UP000198694"/>
    </source>
</evidence>
<evidence type="ECO:0000313" key="2">
    <source>
        <dbReference type="EMBL" id="SDJ86627.1"/>
    </source>
</evidence>
<dbReference type="Proteomes" id="UP000198694">
    <property type="component" value="Unassembled WGS sequence"/>
</dbReference>
<dbReference type="OrthoDB" id="2970540at2"/>
<gene>
    <name evidence="2" type="ORF">SAMN05216243_1214</name>
</gene>
<dbReference type="InterPro" id="IPR025439">
    <property type="entry name" value="Spore_coat_CotO"/>
</dbReference>
<keyword evidence="2" id="KW-0167">Capsid protein</keyword>
<proteinExistence type="predicted"/>
<dbReference type="AlphaFoldDB" id="A0A1G8X8B9"/>
<sequence length="192" mass="22444">MSRNDKNAREPMLYITQPSLEKPAASMQTNYRTPRKKKRKPADKIPAATKEMRKRHSGKEPEEVSAVDIVEGEIYKELSDDSTTEHSESANKDELKGEREEVQEESPENAVTSQRTKRKRFRDMTITEKVDYFVGIPQTVPRMKCEVTTDNQTYRGVIYDRRNDVVYMKTIKRPFKAEIKQQEIKKIRLLGF</sequence>